<protein>
    <submittedName>
        <fullName evidence="2">Os05g0433300 protein</fullName>
    </submittedName>
</protein>
<reference evidence="2 3" key="3">
    <citation type="journal article" date="2013" name="Rice">
        <title>Improvement of the Oryza sativa Nipponbare reference genome using next generation sequence and optical map data.</title>
        <authorList>
            <person name="Kawahara Y."/>
            <person name="de la Bastide M."/>
            <person name="Hamilton J.P."/>
            <person name="Kanamori H."/>
            <person name="McCombie W.R."/>
            <person name="Ouyang S."/>
            <person name="Schwartz D.C."/>
            <person name="Tanaka T."/>
            <person name="Wu J."/>
            <person name="Zhou S."/>
            <person name="Childs K.L."/>
            <person name="Davidson R.M."/>
            <person name="Lin H."/>
            <person name="Quesada-Ocampo L."/>
            <person name="Vaillancourt B."/>
            <person name="Sakai H."/>
            <person name="Lee S.S."/>
            <person name="Kim J."/>
            <person name="Numa H."/>
            <person name="Itoh T."/>
            <person name="Buell C.R."/>
            <person name="Matsumoto T."/>
        </authorList>
    </citation>
    <scope>NUCLEOTIDE SEQUENCE [LARGE SCALE GENOMIC DNA]</scope>
    <source>
        <strain evidence="3">cv. Nipponbare</strain>
    </source>
</reference>
<dbReference type="EMBL" id="AP014961">
    <property type="protein sequence ID" value="BAS94177.1"/>
    <property type="molecule type" value="Genomic_DNA"/>
</dbReference>
<accession>A0A0N7KKU3</accession>
<name>A0A0N7KKU3_ORYSJ</name>
<dbReference type="SMR" id="A0A0N7KKU3"/>
<organism evidence="2 3">
    <name type="scientific">Oryza sativa subsp. japonica</name>
    <name type="common">Rice</name>
    <dbReference type="NCBI Taxonomy" id="39947"/>
    <lineage>
        <taxon>Eukaryota</taxon>
        <taxon>Viridiplantae</taxon>
        <taxon>Streptophyta</taxon>
        <taxon>Embryophyta</taxon>
        <taxon>Tracheophyta</taxon>
        <taxon>Spermatophyta</taxon>
        <taxon>Magnoliopsida</taxon>
        <taxon>Liliopsida</taxon>
        <taxon>Poales</taxon>
        <taxon>Poaceae</taxon>
        <taxon>BOP clade</taxon>
        <taxon>Oryzoideae</taxon>
        <taxon>Oryzeae</taxon>
        <taxon>Oryzinae</taxon>
        <taxon>Oryza</taxon>
        <taxon>Oryza sativa</taxon>
    </lineage>
</organism>
<gene>
    <name evidence="2" type="ordered locus">Os05g0433300</name>
    <name evidence="2" type="ORF">OSNPB_050433300</name>
</gene>
<keyword evidence="1" id="KW-0175">Coiled coil</keyword>
<reference evidence="2 3" key="2">
    <citation type="journal article" date="2013" name="Plant Cell Physiol.">
        <title>Rice Annotation Project Database (RAP-DB): an integrative and interactive database for rice genomics.</title>
        <authorList>
            <person name="Sakai H."/>
            <person name="Lee S.S."/>
            <person name="Tanaka T."/>
            <person name="Numa H."/>
            <person name="Kim J."/>
            <person name="Kawahara Y."/>
            <person name="Wakimoto H."/>
            <person name="Yang C.C."/>
            <person name="Iwamoto M."/>
            <person name="Abe T."/>
            <person name="Yamada Y."/>
            <person name="Muto A."/>
            <person name="Inokuchi H."/>
            <person name="Ikemura T."/>
            <person name="Matsumoto T."/>
            <person name="Sasaki T."/>
            <person name="Itoh T."/>
        </authorList>
    </citation>
    <scope>NUCLEOTIDE SEQUENCE [LARGE SCALE GENOMIC DNA]</scope>
    <source>
        <strain evidence="3">cv. Nipponbare</strain>
    </source>
</reference>
<dbReference type="PaxDb" id="39947-A0A0N7KKU3"/>
<evidence type="ECO:0000256" key="1">
    <source>
        <dbReference type="SAM" id="Coils"/>
    </source>
</evidence>
<evidence type="ECO:0000313" key="2">
    <source>
        <dbReference type="EMBL" id="BAS94177.1"/>
    </source>
</evidence>
<proteinExistence type="predicted"/>
<dbReference type="Proteomes" id="UP000059680">
    <property type="component" value="Chromosome 5"/>
</dbReference>
<keyword evidence="3" id="KW-1185">Reference proteome</keyword>
<feature type="coiled-coil region" evidence="1">
    <location>
        <begin position="34"/>
        <end position="92"/>
    </location>
</feature>
<reference evidence="3" key="1">
    <citation type="journal article" date="2005" name="Nature">
        <title>The map-based sequence of the rice genome.</title>
        <authorList>
            <consortium name="International rice genome sequencing project (IRGSP)"/>
            <person name="Matsumoto T."/>
            <person name="Wu J."/>
            <person name="Kanamori H."/>
            <person name="Katayose Y."/>
            <person name="Fujisawa M."/>
            <person name="Namiki N."/>
            <person name="Mizuno H."/>
            <person name="Yamamoto K."/>
            <person name="Antonio B.A."/>
            <person name="Baba T."/>
            <person name="Sakata K."/>
            <person name="Nagamura Y."/>
            <person name="Aoki H."/>
            <person name="Arikawa K."/>
            <person name="Arita K."/>
            <person name="Bito T."/>
            <person name="Chiden Y."/>
            <person name="Fujitsuka N."/>
            <person name="Fukunaka R."/>
            <person name="Hamada M."/>
            <person name="Harada C."/>
            <person name="Hayashi A."/>
            <person name="Hijishita S."/>
            <person name="Honda M."/>
            <person name="Hosokawa S."/>
            <person name="Ichikawa Y."/>
            <person name="Idonuma A."/>
            <person name="Iijima M."/>
            <person name="Ikeda M."/>
            <person name="Ikeno M."/>
            <person name="Ito K."/>
            <person name="Ito S."/>
            <person name="Ito T."/>
            <person name="Ito Y."/>
            <person name="Ito Y."/>
            <person name="Iwabuchi A."/>
            <person name="Kamiya K."/>
            <person name="Karasawa W."/>
            <person name="Kurita K."/>
            <person name="Katagiri S."/>
            <person name="Kikuta A."/>
            <person name="Kobayashi H."/>
            <person name="Kobayashi N."/>
            <person name="Machita K."/>
            <person name="Maehara T."/>
            <person name="Masukawa M."/>
            <person name="Mizubayashi T."/>
            <person name="Mukai Y."/>
            <person name="Nagasaki H."/>
            <person name="Nagata Y."/>
            <person name="Naito S."/>
            <person name="Nakashima M."/>
            <person name="Nakama Y."/>
            <person name="Nakamichi Y."/>
            <person name="Nakamura M."/>
            <person name="Meguro A."/>
            <person name="Negishi M."/>
            <person name="Ohta I."/>
            <person name="Ohta T."/>
            <person name="Okamoto M."/>
            <person name="Ono N."/>
            <person name="Saji S."/>
            <person name="Sakaguchi M."/>
            <person name="Sakai K."/>
            <person name="Shibata M."/>
            <person name="Shimokawa T."/>
            <person name="Song J."/>
            <person name="Takazaki Y."/>
            <person name="Terasawa K."/>
            <person name="Tsugane M."/>
            <person name="Tsuji K."/>
            <person name="Ueda S."/>
            <person name="Waki K."/>
            <person name="Yamagata H."/>
            <person name="Yamamoto M."/>
            <person name="Yamamoto S."/>
            <person name="Yamane H."/>
            <person name="Yoshiki S."/>
            <person name="Yoshihara R."/>
            <person name="Yukawa K."/>
            <person name="Zhong H."/>
            <person name="Yano M."/>
            <person name="Yuan Q."/>
            <person name="Ouyang S."/>
            <person name="Liu J."/>
            <person name="Jones K.M."/>
            <person name="Gansberger K."/>
            <person name="Moffat K."/>
            <person name="Hill J."/>
            <person name="Bera J."/>
            <person name="Fadrosh D."/>
            <person name="Jin S."/>
            <person name="Johri S."/>
            <person name="Kim M."/>
            <person name="Overton L."/>
            <person name="Reardon M."/>
            <person name="Tsitrin T."/>
            <person name="Vuong H."/>
            <person name="Weaver B."/>
            <person name="Ciecko A."/>
            <person name="Tallon L."/>
            <person name="Jackson J."/>
            <person name="Pai G."/>
            <person name="Aken S.V."/>
            <person name="Utterback T."/>
            <person name="Reidmuller S."/>
            <person name="Feldblyum T."/>
            <person name="Hsiao J."/>
            <person name="Zismann V."/>
            <person name="Iobst S."/>
            <person name="de Vazeille A.R."/>
            <person name="Buell C.R."/>
            <person name="Ying K."/>
            <person name="Li Y."/>
            <person name="Lu T."/>
            <person name="Huang Y."/>
            <person name="Zhao Q."/>
            <person name="Feng Q."/>
            <person name="Zhang L."/>
            <person name="Zhu J."/>
            <person name="Weng Q."/>
            <person name="Mu J."/>
            <person name="Lu Y."/>
            <person name="Fan D."/>
            <person name="Liu Y."/>
            <person name="Guan J."/>
            <person name="Zhang Y."/>
            <person name="Yu S."/>
            <person name="Liu X."/>
            <person name="Zhang Y."/>
            <person name="Hong G."/>
            <person name="Han B."/>
            <person name="Choisne N."/>
            <person name="Demange N."/>
            <person name="Orjeda G."/>
            <person name="Samain S."/>
            <person name="Cattolico L."/>
            <person name="Pelletier E."/>
            <person name="Couloux A."/>
            <person name="Segurens B."/>
            <person name="Wincker P."/>
            <person name="D'Hont A."/>
            <person name="Scarpelli C."/>
            <person name="Weissenbach J."/>
            <person name="Salanoubat M."/>
            <person name="Quetier F."/>
            <person name="Yu Y."/>
            <person name="Kim H.R."/>
            <person name="Rambo T."/>
            <person name="Currie J."/>
            <person name="Collura K."/>
            <person name="Luo M."/>
            <person name="Yang T."/>
            <person name="Ammiraju J.S.S."/>
            <person name="Engler F."/>
            <person name="Soderlund C."/>
            <person name="Wing R.A."/>
            <person name="Palmer L.E."/>
            <person name="de la Bastide M."/>
            <person name="Spiegel L."/>
            <person name="Nascimento L."/>
            <person name="Zutavern T."/>
            <person name="O'Shaughnessy A."/>
            <person name="Dike S."/>
            <person name="Dedhia N."/>
            <person name="Preston R."/>
            <person name="Balija V."/>
            <person name="McCombie W.R."/>
            <person name="Chow T."/>
            <person name="Chen H."/>
            <person name="Chung M."/>
            <person name="Chen C."/>
            <person name="Shaw J."/>
            <person name="Wu H."/>
            <person name="Hsiao K."/>
            <person name="Chao Y."/>
            <person name="Chu M."/>
            <person name="Cheng C."/>
            <person name="Hour A."/>
            <person name="Lee P."/>
            <person name="Lin S."/>
            <person name="Lin Y."/>
            <person name="Liou J."/>
            <person name="Liu S."/>
            <person name="Hsing Y."/>
            <person name="Raghuvanshi S."/>
            <person name="Mohanty A."/>
            <person name="Bharti A.K."/>
            <person name="Gaur A."/>
            <person name="Gupta V."/>
            <person name="Kumar D."/>
            <person name="Ravi V."/>
            <person name="Vij S."/>
            <person name="Kapur A."/>
            <person name="Khurana P."/>
            <person name="Khurana P."/>
            <person name="Khurana J.P."/>
            <person name="Tyagi A.K."/>
            <person name="Gaikwad K."/>
            <person name="Singh A."/>
            <person name="Dalal V."/>
            <person name="Srivastava S."/>
            <person name="Dixit A."/>
            <person name="Pal A.K."/>
            <person name="Ghazi I.A."/>
            <person name="Yadav M."/>
            <person name="Pandit A."/>
            <person name="Bhargava A."/>
            <person name="Sureshbabu K."/>
            <person name="Batra K."/>
            <person name="Sharma T.R."/>
            <person name="Mohapatra T."/>
            <person name="Singh N.K."/>
            <person name="Messing J."/>
            <person name="Nelson A.B."/>
            <person name="Fuks G."/>
            <person name="Kavchok S."/>
            <person name="Keizer G."/>
            <person name="Linton E."/>
            <person name="Llaca V."/>
            <person name="Song R."/>
            <person name="Tanyolac B."/>
            <person name="Young S."/>
            <person name="Ho-Il K."/>
            <person name="Hahn J.H."/>
            <person name="Sangsakoo G."/>
            <person name="Vanavichit A."/>
            <person name="de Mattos Luiz.A.T."/>
            <person name="Zimmer P.D."/>
            <person name="Malone G."/>
            <person name="Dellagostin O."/>
            <person name="de Oliveira A.C."/>
            <person name="Bevan M."/>
            <person name="Bancroft I."/>
            <person name="Minx P."/>
            <person name="Cordum H."/>
            <person name="Wilson R."/>
            <person name="Cheng Z."/>
            <person name="Jin W."/>
            <person name="Jiang J."/>
            <person name="Leong S.A."/>
            <person name="Iwama H."/>
            <person name="Gojobori T."/>
            <person name="Itoh T."/>
            <person name="Niimura Y."/>
            <person name="Fujii Y."/>
            <person name="Habara T."/>
            <person name="Sakai H."/>
            <person name="Sato Y."/>
            <person name="Wilson G."/>
            <person name="Kumar K."/>
            <person name="McCouch S."/>
            <person name="Juretic N."/>
            <person name="Hoen D."/>
            <person name="Wright S."/>
            <person name="Bruskiewich R."/>
            <person name="Bureau T."/>
            <person name="Miyao A."/>
            <person name="Hirochika H."/>
            <person name="Nishikawa T."/>
            <person name="Kadowaki K."/>
            <person name="Sugiura M."/>
            <person name="Burr B."/>
            <person name="Sasaki T."/>
        </authorList>
    </citation>
    <scope>NUCLEOTIDE SEQUENCE [LARGE SCALE GENOMIC DNA]</scope>
    <source>
        <strain evidence="3">cv. Nipponbare</strain>
    </source>
</reference>
<dbReference type="AlphaFoldDB" id="A0A0N7KKU3"/>
<dbReference type="InParanoid" id="A0A0N7KKU3"/>
<evidence type="ECO:0000313" key="3">
    <source>
        <dbReference type="Proteomes" id="UP000059680"/>
    </source>
</evidence>
<sequence>MQRSFSSCCTPASLINLEENRSYLMDCCRKIRFIQELKSTLQSIRNRLRISSQDLHYLLTMADPIPYLPVYLHELQERNQNISVQRNKESESNGRGSRSAVSPCTGWLLLPSSSLLRSGGRGSTTALETTMIFVAENATAPDGGEGDVIFTVWRNVDGARQGVLGARMSADW</sequence>